<proteinExistence type="predicted"/>
<reference evidence="1 2" key="1">
    <citation type="journal article" date="2015" name="Genome Biol. Evol.">
        <title>Phylogenomic analyses indicate that early fungi evolved digesting cell walls of algal ancestors of land plants.</title>
        <authorList>
            <person name="Chang Y."/>
            <person name="Wang S."/>
            <person name="Sekimoto S."/>
            <person name="Aerts A.L."/>
            <person name="Choi C."/>
            <person name="Clum A."/>
            <person name="LaButti K.M."/>
            <person name="Lindquist E.A."/>
            <person name="Yee Ngan C."/>
            <person name="Ohm R.A."/>
            <person name="Salamov A.A."/>
            <person name="Grigoriev I.V."/>
            <person name="Spatafora J.W."/>
            <person name="Berbee M.L."/>
        </authorList>
    </citation>
    <scope>NUCLEOTIDE SEQUENCE [LARGE SCALE GENOMIC DNA]</scope>
    <source>
        <strain evidence="1 2">NRRL 1564</strain>
    </source>
</reference>
<dbReference type="EMBL" id="KZ303568">
    <property type="protein sequence ID" value="PIA12804.1"/>
    <property type="molecule type" value="Genomic_DNA"/>
</dbReference>
<evidence type="ECO:0000313" key="2">
    <source>
        <dbReference type="Proteomes" id="UP000242474"/>
    </source>
</evidence>
<accession>A0A2G5B1D9</accession>
<dbReference type="Proteomes" id="UP000242474">
    <property type="component" value="Unassembled WGS sequence"/>
</dbReference>
<organism evidence="1 2">
    <name type="scientific">Coemansia reversa (strain ATCC 12441 / NRRL 1564)</name>
    <dbReference type="NCBI Taxonomy" id="763665"/>
    <lineage>
        <taxon>Eukaryota</taxon>
        <taxon>Fungi</taxon>
        <taxon>Fungi incertae sedis</taxon>
        <taxon>Zoopagomycota</taxon>
        <taxon>Kickxellomycotina</taxon>
        <taxon>Kickxellomycetes</taxon>
        <taxon>Kickxellales</taxon>
        <taxon>Kickxellaceae</taxon>
        <taxon>Coemansia</taxon>
    </lineage>
</organism>
<name>A0A2G5B1D9_COERN</name>
<gene>
    <name evidence="1" type="ORF">COEREDRAFT_90042</name>
</gene>
<protein>
    <submittedName>
        <fullName evidence="1">Uncharacterized protein</fullName>
    </submittedName>
</protein>
<keyword evidence="2" id="KW-1185">Reference proteome</keyword>
<evidence type="ECO:0000313" key="1">
    <source>
        <dbReference type="EMBL" id="PIA12804.1"/>
    </source>
</evidence>
<dbReference type="AlphaFoldDB" id="A0A2G5B1D9"/>
<sequence length="154" mass="17674">MSSQIPTKKHYLVLLKLGTEIVDITAFRTTKDIEKVIRKLLENKYGSNINIQIENSGYPGDDNEWVKKVPENLLTRDKEYWYTAAVITPNCKTTTFLTTLDEEISTSSLENSNFLSNLNWNIKKTYESQNDSSDSNFDDQQTDEQRVEGLGIIL</sequence>